<keyword evidence="1" id="KW-0472">Membrane</keyword>
<protein>
    <submittedName>
        <fullName evidence="2">Uncharacterized protein</fullName>
    </submittedName>
</protein>
<dbReference type="EMBL" id="KI392908">
    <property type="protein sequence ID" value="ERN10256.1"/>
    <property type="molecule type" value="Genomic_DNA"/>
</dbReference>
<accession>U5CVJ9</accession>
<dbReference type="HOGENOM" id="CLU_2029848_0_0_1"/>
<evidence type="ECO:0000313" key="2">
    <source>
        <dbReference type="EMBL" id="ERN10256.1"/>
    </source>
</evidence>
<evidence type="ECO:0000313" key="3">
    <source>
        <dbReference type="Proteomes" id="UP000017836"/>
    </source>
</evidence>
<organism evidence="2 3">
    <name type="scientific">Amborella trichopoda</name>
    <dbReference type="NCBI Taxonomy" id="13333"/>
    <lineage>
        <taxon>Eukaryota</taxon>
        <taxon>Viridiplantae</taxon>
        <taxon>Streptophyta</taxon>
        <taxon>Embryophyta</taxon>
        <taxon>Tracheophyta</taxon>
        <taxon>Spermatophyta</taxon>
        <taxon>Magnoliopsida</taxon>
        <taxon>Amborellales</taxon>
        <taxon>Amborellaceae</taxon>
        <taxon>Amborella</taxon>
    </lineage>
</organism>
<dbReference type="AlphaFoldDB" id="U5CVJ9"/>
<feature type="transmembrane region" description="Helical" evidence="1">
    <location>
        <begin position="50"/>
        <end position="75"/>
    </location>
</feature>
<gene>
    <name evidence="2" type="ORF">AMTR_s02611p00010010</name>
</gene>
<feature type="transmembrane region" description="Helical" evidence="1">
    <location>
        <begin position="6"/>
        <end position="29"/>
    </location>
</feature>
<dbReference type="Proteomes" id="UP000017836">
    <property type="component" value="Unassembled WGS sequence"/>
</dbReference>
<keyword evidence="1" id="KW-1133">Transmembrane helix</keyword>
<sequence length="122" mass="13352">MEGRFHWILGTAGFLGLLGDRLLGFLGLLGTKGLQAWRAGCLGSWRLTAWVLGAVGFLGLLGDRLLGFLGLLGSWDCLETDCLGSWDCLGRRVSKHGGWVPFYFFLGRKVSKHGRRKGKGDL</sequence>
<proteinExistence type="predicted"/>
<evidence type="ECO:0000256" key="1">
    <source>
        <dbReference type="SAM" id="Phobius"/>
    </source>
</evidence>
<keyword evidence="1" id="KW-0812">Transmembrane</keyword>
<keyword evidence="3" id="KW-1185">Reference proteome</keyword>
<dbReference type="Gramene" id="ERN10256">
    <property type="protein sequence ID" value="ERN10256"/>
    <property type="gene ID" value="AMTR_s02611p00010010"/>
</dbReference>
<reference evidence="3" key="1">
    <citation type="journal article" date="2013" name="Science">
        <title>The Amborella genome and the evolution of flowering plants.</title>
        <authorList>
            <consortium name="Amborella Genome Project"/>
        </authorList>
    </citation>
    <scope>NUCLEOTIDE SEQUENCE [LARGE SCALE GENOMIC DNA]</scope>
</reference>
<name>U5CVJ9_AMBTC</name>